<feature type="non-terminal residue" evidence="1">
    <location>
        <position position="1"/>
    </location>
</feature>
<comment type="caution">
    <text evidence="1">The sequence shown here is derived from an EMBL/GenBank/DDBJ whole genome shotgun (WGS) entry which is preliminary data.</text>
</comment>
<name>A0A392V8G3_9FABA</name>
<organism evidence="1 2">
    <name type="scientific">Trifolium medium</name>
    <dbReference type="NCBI Taxonomy" id="97028"/>
    <lineage>
        <taxon>Eukaryota</taxon>
        <taxon>Viridiplantae</taxon>
        <taxon>Streptophyta</taxon>
        <taxon>Embryophyta</taxon>
        <taxon>Tracheophyta</taxon>
        <taxon>Spermatophyta</taxon>
        <taxon>Magnoliopsida</taxon>
        <taxon>eudicotyledons</taxon>
        <taxon>Gunneridae</taxon>
        <taxon>Pentapetalae</taxon>
        <taxon>rosids</taxon>
        <taxon>fabids</taxon>
        <taxon>Fabales</taxon>
        <taxon>Fabaceae</taxon>
        <taxon>Papilionoideae</taxon>
        <taxon>50 kb inversion clade</taxon>
        <taxon>NPAAA clade</taxon>
        <taxon>Hologalegina</taxon>
        <taxon>IRL clade</taxon>
        <taxon>Trifolieae</taxon>
        <taxon>Trifolium</taxon>
    </lineage>
</organism>
<reference evidence="1 2" key="1">
    <citation type="journal article" date="2018" name="Front. Plant Sci.">
        <title>Red Clover (Trifolium pratense) and Zigzag Clover (T. medium) - A Picture of Genomic Similarities and Differences.</title>
        <authorList>
            <person name="Dluhosova J."/>
            <person name="Istvanek J."/>
            <person name="Nedelnik J."/>
            <person name="Repkova J."/>
        </authorList>
    </citation>
    <scope>NUCLEOTIDE SEQUENCE [LARGE SCALE GENOMIC DNA]</scope>
    <source>
        <strain evidence="2">cv. 10/8</strain>
        <tissue evidence="1">Leaf</tissue>
    </source>
</reference>
<dbReference type="EMBL" id="LXQA011050414">
    <property type="protein sequence ID" value="MCI82730.1"/>
    <property type="molecule type" value="Genomic_DNA"/>
</dbReference>
<evidence type="ECO:0000313" key="1">
    <source>
        <dbReference type="EMBL" id="MCI82730.1"/>
    </source>
</evidence>
<proteinExistence type="predicted"/>
<sequence>WRAMATLSLSDYIPRSASKSKFEAQASKMALVTPKSL</sequence>
<protein>
    <submittedName>
        <fullName evidence="1">Uncharacterized protein</fullName>
    </submittedName>
</protein>
<evidence type="ECO:0000313" key="2">
    <source>
        <dbReference type="Proteomes" id="UP000265520"/>
    </source>
</evidence>
<keyword evidence="2" id="KW-1185">Reference proteome</keyword>
<dbReference type="Proteomes" id="UP000265520">
    <property type="component" value="Unassembled WGS sequence"/>
</dbReference>
<accession>A0A392V8G3</accession>
<dbReference type="AlphaFoldDB" id="A0A392V8G3"/>